<evidence type="ECO:0000256" key="1">
    <source>
        <dbReference type="ARBA" id="ARBA00004141"/>
    </source>
</evidence>
<dbReference type="Pfam" id="PF13813">
    <property type="entry name" value="MBOAT_2"/>
    <property type="match status" value="1"/>
</dbReference>
<evidence type="ECO:0000256" key="5">
    <source>
        <dbReference type="SAM" id="Phobius"/>
    </source>
</evidence>
<feature type="non-terminal residue" evidence="8">
    <location>
        <position position="1"/>
    </location>
</feature>
<feature type="signal peptide" evidence="6">
    <location>
        <begin position="1"/>
        <end position="21"/>
    </location>
</feature>
<dbReference type="Proteomes" id="UP001303115">
    <property type="component" value="Unassembled WGS sequence"/>
</dbReference>
<gene>
    <name evidence="8" type="ORF">C8A01DRAFT_21327</name>
</gene>
<keyword evidence="2 5" id="KW-0812">Transmembrane</keyword>
<feature type="transmembrane region" description="Helical" evidence="5">
    <location>
        <begin position="227"/>
        <end position="245"/>
    </location>
</feature>
<evidence type="ECO:0000256" key="3">
    <source>
        <dbReference type="ARBA" id="ARBA00022989"/>
    </source>
</evidence>
<dbReference type="EMBL" id="MU854807">
    <property type="protein sequence ID" value="KAK4031441.1"/>
    <property type="molecule type" value="Genomic_DNA"/>
</dbReference>
<reference evidence="9" key="1">
    <citation type="journal article" date="2023" name="Mol. Phylogenet. Evol.">
        <title>Genome-scale phylogeny and comparative genomics of the fungal order Sordariales.</title>
        <authorList>
            <person name="Hensen N."/>
            <person name="Bonometti L."/>
            <person name="Westerberg I."/>
            <person name="Brannstrom I.O."/>
            <person name="Guillou S."/>
            <person name="Cros-Aarteil S."/>
            <person name="Calhoun S."/>
            <person name="Haridas S."/>
            <person name="Kuo A."/>
            <person name="Mondo S."/>
            <person name="Pangilinan J."/>
            <person name="Riley R."/>
            <person name="LaButti K."/>
            <person name="Andreopoulos B."/>
            <person name="Lipzen A."/>
            <person name="Chen C."/>
            <person name="Yan M."/>
            <person name="Daum C."/>
            <person name="Ng V."/>
            <person name="Clum A."/>
            <person name="Steindorff A."/>
            <person name="Ohm R.A."/>
            <person name="Martin F."/>
            <person name="Silar P."/>
            <person name="Natvig D.O."/>
            <person name="Lalanne C."/>
            <person name="Gautier V."/>
            <person name="Ament-Velasquez S.L."/>
            <person name="Kruys A."/>
            <person name="Hutchinson M.I."/>
            <person name="Powell A.J."/>
            <person name="Barry K."/>
            <person name="Miller A.N."/>
            <person name="Grigoriev I.V."/>
            <person name="Debuchy R."/>
            <person name="Gladieux P."/>
            <person name="Hiltunen Thoren M."/>
            <person name="Johannesson H."/>
        </authorList>
    </citation>
    <scope>NUCLEOTIDE SEQUENCE [LARGE SCALE GENOMIC DNA]</scope>
    <source>
        <strain evidence="9">CBS 284.82</strain>
    </source>
</reference>
<keyword evidence="8" id="KW-0808">Transferase</keyword>
<feature type="chain" id="PRO_5042923159" evidence="6">
    <location>
        <begin position="22"/>
        <end position="253"/>
    </location>
</feature>
<sequence length="253" mass="28942">FAALRGMRAMSFFLLHQFGTSLVTKALLHLHITLSDFGFDKQGLWPSTTPRDLFLRAVVSSQWIWSTYFPLVGAHDLLAVVFVSVLGWDRPDEWPPLFGSIWDATSLRRFWGVFWHGLHVPLFDAYISSVLDGKHREQPPRHRLPQNMGSIFRKGLRALCIFCMSAACHAVTNWVVTRRANAAAEFRFFLSNYGLCLVETVFERGLFKQGKEQRRVTARVACIRRLVGYWVSAVIFALTPAWQYSSVRSVIGF</sequence>
<dbReference type="GO" id="GO:0016740">
    <property type="term" value="F:transferase activity"/>
    <property type="evidence" value="ECO:0007669"/>
    <property type="project" value="UniProtKB-KW"/>
</dbReference>
<dbReference type="InterPro" id="IPR032805">
    <property type="entry name" value="Wax_synthase_dom"/>
</dbReference>
<evidence type="ECO:0000313" key="8">
    <source>
        <dbReference type="EMBL" id="KAK4031441.1"/>
    </source>
</evidence>
<dbReference type="GO" id="GO:0016020">
    <property type="term" value="C:membrane"/>
    <property type="evidence" value="ECO:0007669"/>
    <property type="project" value="UniProtKB-SubCell"/>
</dbReference>
<evidence type="ECO:0000256" key="6">
    <source>
        <dbReference type="SAM" id="SignalP"/>
    </source>
</evidence>
<keyword evidence="4 5" id="KW-0472">Membrane</keyword>
<protein>
    <submittedName>
        <fullName evidence="8">Membrane bound O-acyl transferase family-domain-containing protein</fullName>
    </submittedName>
</protein>
<proteinExistence type="predicted"/>
<comment type="caution">
    <text evidence="8">The sequence shown here is derived from an EMBL/GenBank/DDBJ whole genome shotgun (WGS) entry which is preliminary data.</text>
</comment>
<comment type="subcellular location">
    <subcellularLocation>
        <location evidence="1">Membrane</location>
        <topology evidence="1">Multi-pass membrane protein</topology>
    </subcellularLocation>
</comment>
<evidence type="ECO:0000256" key="4">
    <source>
        <dbReference type="ARBA" id="ARBA00023136"/>
    </source>
</evidence>
<feature type="domain" description="Wax synthase" evidence="7">
    <location>
        <begin position="94"/>
        <end position="190"/>
    </location>
</feature>
<evidence type="ECO:0000313" key="9">
    <source>
        <dbReference type="Proteomes" id="UP001303115"/>
    </source>
</evidence>
<keyword evidence="6" id="KW-0732">Signal</keyword>
<name>A0AAN6P477_9PEZI</name>
<accession>A0AAN6P477</accession>
<feature type="transmembrane region" description="Helical" evidence="5">
    <location>
        <begin position="156"/>
        <end position="176"/>
    </location>
</feature>
<evidence type="ECO:0000256" key="2">
    <source>
        <dbReference type="ARBA" id="ARBA00022692"/>
    </source>
</evidence>
<evidence type="ECO:0000259" key="7">
    <source>
        <dbReference type="Pfam" id="PF13813"/>
    </source>
</evidence>
<organism evidence="8 9">
    <name type="scientific">Parachaetomium inaequale</name>
    <dbReference type="NCBI Taxonomy" id="2588326"/>
    <lineage>
        <taxon>Eukaryota</taxon>
        <taxon>Fungi</taxon>
        <taxon>Dikarya</taxon>
        <taxon>Ascomycota</taxon>
        <taxon>Pezizomycotina</taxon>
        <taxon>Sordariomycetes</taxon>
        <taxon>Sordariomycetidae</taxon>
        <taxon>Sordariales</taxon>
        <taxon>Chaetomiaceae</taxon>
        <taxon>Parachaetomium</taxon>
    </lineage>
</organism>
<keyword evidence="9" id="KW-1185">Reference proteome</keyword>
<dbReference type="AlphaFoldDB" id="A0AAN6P477"/>
<keyword evidence="3 5" id="KW-1133">Transmembrane helix</keyword>